<keyword evidence="2" id="KW-0812">Transmembrane</keyword>
<feature type="transmembrane region" description="Helical" evidence="2">
    <location>
        <begin position="337"/>
        <end position="358"/>
    </location>
</feature>
<feature type="transmembrane region" description="Helical" evidence="2">
    <location>
        <begin position="288"/>
        <end position="317"/>
    </location>
</feature>
<dbReference type="Proteomes" id="UP001465668">
    <property type="component" value="Unassembled WGS sequence"/>
</dbReference>
<sequence length="539" mass="59329">MGAYVSIPDCQNHYNVTLNCSIGNYSNATHKYEHLGDIRAGEFEGNPDIGGIGVLGAFLGVTAFALLLSIMDVLFQIAKAVGWKQRSSKENRAQTHKKWSVTDILEALVQACSDQQIFTGAAYAVRDYWRYPWLALLRGVCVTGVYILAGVLMSNQNVSTDPKVIFPTVVPPANETDSLMFLPAACFQDSNAKLSNTFEQSFSGNEQFFVNTIGNSTPRNKIQGWNMYIVMLLFYIAALIVEFIRWWRRGAKRVHSKYKKGLVDMIGRWFPKARPYGRFFRKVVEISFLIYLLGGIAISCATVILSGQYIFALRAWVDRSGWLQLDNGQNPENDATTFGQLVPIFLTALTFFTLMGIISEKGTEHRNRKHPNEEKPNPAGTIAYLDPSQYDFGNGQYQNLGPQVQTPALTEEGLSVPVGHSYQPIPQGGDLKPHFIPAVSATSVSSYHSPTTPASDAFTGISTPVTPHATTLGASQIVNHSYFPSSPPTPSQNGNSPSMNTNTSQQLLSAGAISTAVASETQRSAARAGYQDRRLNRNW</sequence>
<organism evidence="3 4">
    <name type="scientific">Seiridium cardinale</name>
    <dbReference type="NCBI Taxonomy" id="138064"/>
    <lineage>
        <taxon>Eukaryota</taxon>
        <taxon>Fungi</taxon>
        <taxon>Dikarya</taxon>
        <taxon>Ascomycota</taxon>
        <taxon>Pezizomycotina</taxon>
        <taxon>Sordariomycetes</taxon>
        <taxon>Xylariomycetidae</taxon>
        <taxon>Amphisphaeriales</taxon>
        <taxon>Sporocadaceae</taxon>
        <taxon>Seiridium</taxon>
    </lineage>
</organism>
<keyword evidence="2" id="KW-0472">Membrane</keyword>
<dbReference type="EMBL" id="JARVKM010000075">
    <property type="protein sequence ID" value="KAK9771419.1"/>
    <property type="molecule type" value="Genomic_DNA"/>
</dbReference>
<evidence type="ECO:0000313" key="4">
    <source>
        <dbReference type="Proteomes" id="UP001465668"/>
    </source>
</evidence>
<feature type="transmembrane region" description="Helical" evidence="2">
    <location>
        <begin position="225"/>
        <end position="247"/>
    </location>
</feature>
<feature type="transmembrane region" description="Helical" evidence="2">
    <location>
        <begin position="133"/>
        <end position="153"/>
    </location>
</feature>
<evidence type="ECO:0000256" key="2">
    <source>
        <dbReference type="SAM" id="Phobius"/>
    </source>
</evidence>
<evidence type="ECO:0000313" key="3">
    <source>
        <dbReference type="EMBL" id="KAK9771419.1"/>
    </source>
</evidence>
<keyword evidence="2" id="KW-1133">Transmembrane helix</keyword>
<accession>A0ABR2XCB9</accession>
<dbReference type="PANTHER" id="PTHR37577:SF1">
    <property type="entry name" value="INTEGRAL MEMBRANE PROTEIN"/>
    <property type="match status" value="1"/>
</dbReference>
<feature type="compositionally biased region" description="Polar residues" evidence="1">
    <location>
        <begin position="491"/>
        <end position="503"/>
    </location>
</feature>
<gene>
    <name evidence="3" type="ORF">SCAR479_11898</name>
</gene>
<reference evidence="3 4" key="1">
    <citation type="submission" date="2024-02" db="EMBL/GenBank/DDBJ databases">
        <title>First draft genome assembly of two strains of Seiridium cardinale.</title>
        <authorList>
            <person name="Emiliani G."/>
            <person name="Scali E."/>
        </authorList>
    </citation>
    <scope>NUCLEOTIDE SEQUENCE [LARGE SCALE GENOMIC DNA]</scope>
    <source>
        <strain evidence="3 4">BM-138-000479</strain>
    </source>
</reference>
<comment type="caution">
    <text evidence="3">The sequence shown here is derived from an EMBL/GenBank/DDBJ whole genome shotgun (WGS) entry which is preliminary data.</text>
</comment>
<feature type="region of interest" description="Disordered" evidence="1">
    <location>
        <begin position="479"/>
        <end position="503"/>
    </location>
</feature>
<proteinExistence type="predicted"/>
<evidence type="ECO:0000256" key="1">
    <source>
        <dbReference type="SAM" id="MobiDB-lite"/>
    </source>
</evidence>
<dbReference type="PANTHER" id="PTHR37577">
    <property type="entry name" value="INTEGRAL MEMBRANE PROTEIN"/>
    <property type="match status" value="1"/>
</dbReference>
<feature type="transmembrane region" description="Helical" evidence="2">
    <location>
        <begin position="49"/>
        <end position="75"/>
    </location>
</feature>
<keyword evidence="4" id="KW-1185">Reference proteome</keyword>
<dbReference type="InterPro" id="IPR053018">
    <property type="entry name" value="Elsinochrome_Biosynth-Asso"/>
</dbReference>
<name>A0ABR2XCB9_9PEZI</name>
<protein>
    <submittedName>
        <fullName evidence="3">Uncharacterized protein</fullName>
    </submittedName>
</protein>